<feature type="transmembrane region" description="Helical" evidence="2">
    <location>
        <begin position="7"/>
        <end position="30"/>
    </location>
</feature>
<sequence>MVSERVIGGLIFAVFLIILVVFTAVLWYPPLAAAYSILALKIVDWVLVVGVSAIAIWLGWVMISTKPIVPEDKPEQPPTATTSEGGGGGSEGSGSTASGTGVNQPQTAPTTNPTQNKNSGRS</sequence>
<accession>A0A2R6AU77</accession>
<keyword evidence="2" id="KW-1133">Transmembrane helix</keyword>
<keyword evidence="2" id="KW-0812">Transmembrane</keyword>
<evidence type="ECO:0000256" key="1">
    <source>
        <dbReference type="SAM" id="MobiDB-lite"/>
    </source>
</evidence>
<evidence type="ECO:0000256" key="2">
    <source>
        <dbReference type="SAM" id="Phobius"/>
    </source>
</evidence>
<name>A0A2R6AU77_9ARCH</name>
<organism evidence="3 4">
    <name type="scientific">Candidatus Marsarchaeota G2 archaeon OSP_D</name>
    <dbReference type="NCBI Taxonomy" id="1978157"/>
    <lineage>
        <taxon>Archaea</taxon>
        <taxon>Candidatus Marsarchaeota</taxon>
        <taxon>Candidatus Marsarchaeota group 2</taxon>
    </lineage>
</organism>
<keyword evidence="2" id="KW-0472">Membrane</keyword>
<feature type="compositionally biased region" description="Low complexity" evidence="1">
    <location>
        <begin position="93"/>
        <end position="116"/>
    </location>
</feature>
<feature type="region of interest" description="Disordered" evidence="1">
    <location>
        <begin position="68"/>
        <end position="122"/>
    </location>
</feature>
<dbReference type="EMBL" id="NEXE01000080">
    <property type="protein sequence ID" value="PSN89931.1"/>
    <property type="molecule type" value="Genomic_DNA"/>
</dbReference>
<dbReference type="AlphaFoldDB" id="A0A2R6AU77"/>
<protein>
    <submittedName>
        <fullName evidence="3">Uncharacterized protein</fullName>
    </submittedName>
</protein>
<dbReference type="Proteomes" id="UP000240322">
    <property type="component" value="Unassembled WGS sequence"/>
</dbReference>
<proteinExistence type="predicted"/>
<evidence type="ECO:0000313" key="3">
    <source>
        <dbReference type="EMBL" id="PSN89931.1"/>
    </source>
</evidence>
<feature type="transmembrane region" description="Helical" evidence="2">
    <location>
        <begin position="42"/>
        <end position="63"/>
    </location>
</feature>
<gene>
    <name evidence="3" type="ORF">B9Q03_07840</name>
</gene>
<reference evidence="3 4" key="1">
    <citation type="submission" date="2017-04" db="EMBL/GenBank/DDBJ databases">
        <title>Novel microbial lineages endemic to geothermal iron-oxide mats fill important gaps in the evolutionary history of Archaea.</title>
        <authorList>
            <person name="Jay Z.J."/>
            <person name="Beam J.P."/>
            <person name="Dlakic M."/>
            <person name="Rusch D.B."/>
            <person name="Kozubal M.A."/>
            <person name="Inskeep W.P."/>
        </authorList>
    </citation>
    <scope>NUCLEOTIDE SEQUENCE [LARGE SCALE GENOMIC DNA]</scope>
    <source>
        <strain evidence="3">OSP_D</strain>
    </source>
</reference>
<evidence type="ECO:0000313" key="4">
    <source>
        <dbReference type="Proteomes" id="UP000240322"/>
    </source>
</evidence>
<comment type="caution">
    <text evidence="3">The sequence shown here is derived from an EMBL/GenBank/DDBJ whole genome shotgun (WGS) entry which is preliminary data.</text>
</comment>